<dbReference type="SUPFAM" id="SSF53474">
    <property type="entry name" value="alpha/beta-Hydrolases"/>
    <property type="match status" value="1"/>
</dbReference>
<organism evidence="2 3">
    <name type="scientific">Hydnomerulius pinastri MD-312</name>
    <dbReference type="NCBI Taxonomy" id="994086"/>
    <lineage>
        <taxon>Eukaryota</taxon>
        <taxon>Fungi</taxon>
        <taxon>Dikarya</taxon>
        <taxon>Basidiomycota</taxon>
        <taxon>Agaricomycotina</taxon>
        <taxon>Agaricomycetes</taxon>
        <taxon>Agaricomycetidae</taxon>
        <taxon>Boletales</taxon>
        <taxon>Boletales incertae sedis</taxon>
        <taxon>Leucogyrophana</taxon>
    </lineage>
</organism>
<accession>A0A0C9VS91</accession>
<protein>
    <recommendedName>
        <fullName evidence="1">Thioesterase domain-containing protein</fullName>
    </recommendedName>
</protein>
<dbReference type="EMBL" id="KN839870">
    <property type="protein sequence ID" value="KIJ60705.1"/>
    <property type="molecule type" value="Genomic_DNA"/>
</dbReference>
<dbReference type="HOGENOM" id="CLU_122214_0_0_1"/>
<dbReference type="InterPro" id="IPR001031">
    <property type="entry name" value="Thioesterase"/>
</dbReference>
<feature type="non-terminal residue" evidence="2">
    <location>
        <position position="1"/>
    </location>
</feature>
<proteinExistence type="predicted"/>
<gene>
    <name evidence="2" type="ORF">HYDPIDRAFT_98277</name>
</gene>
<name>A0A0C9VS91_9AGAM</name>
<feature type="domain" description="Thioesterase" evidence="1">
    <location>
        <begin position="2"/>
        <end position="88"/>
    </location>
</feature>
<dbReference type="Gene3D" id="3.40.50.1820">
    <property type="entry name" value="alpha/beta hydrolase"/>
    <property type="match status" value="1"/>
</dbReference>
<dbReference type="Proteomes" id="UP000053820">
    <property type="component" value="Unassembled WGS sequence"/>
</dbReference>
<dbReference type="InterPro" id="IPR029058">
    <property type="entry name" value="AB_hydrolase_fold"/>
</dbReference>
<evidence type="ECO:0000313" key="3">
    <source>
        <dbReference type="Proteomes" id="UP000053820"/>
    </source>
</evidence>
<dbReference type="OrthoDB" id="2684391at2759"/>
<evidence type="ECO:0000259" key="1">
    <source>
        <dbReference type="Pfam" id="PF00975"/>
    </source>
</evidence>
<sequence>LNLVKYFQSERPFYALCARGFEPGHPFCTSMDGMASCHAAGTKCTRAHSPYAISGYFYGSTVAFKVAKCLEGIGEEVKSTGLINIPPHIANGMHAIDQTGSILNLSYFLGLVTKQDTDNLTPESFRHKEPLEVVWKLSPPIEVQLTPAKLDHWVDITGSLIEWGKDYNPGGSVCKWLSPRSLVKSLVWRVSS</sequence>
<evidence type="ECO:0000313" key="2">
    <source>
        <dbReference type="EMBL" id="KIJ60705.1"/>
    </source>
</evidence>
<keyword evidence="3" id="KW-1185">Reference proteome</keyword>
<dbReference type="Pfam" id="PF00975">
    <property type="entry name" value="Thioesterase"/>
    <property type="match status" value="1"/>
</dbReference>
<reference evidence="2 3" key="1">
    <citation type="submission" date="2014-04" db="EMBL/GenBank/DDBJ databases">
        <title>Evolutionary Origins and Diversification of the Mycorrhizal Mutualists.</title>
        <authorList>
            <consortium name="DOE Joint Genome Institute"/>
            <consortium name="Mycorrhizal Genomics Consortium"/>
            <person name="Kohler A."/>
            <person name="Kuo A."/>
            <person name="Nagy L.G."/>
            <person name="Floudas D."/>
            <person name="Copeland A."/>
            <person name="Barry K.W."/>
            <person name="Cichocki N."/>
            <person name="Veneault-Fourrey C."/>
            <person name="LaButti K."/>
            <person name="Lindquist E.A."/>
            <person name="Lipzen A."/>
            <person name="Lundell T."/>
            <person name="Morin E."/>
            <person name="Murat C."/>
            <person name="Riley R."/>
            <person name="Ohm R."/>
            <person name="Sun H."/>
            <person name="Tunlid A."/>
            <person name="Henrissat B."/>
            <person name="Grigoriev I.V."/>
            <person name="Hibbett D.S."/>
            <person name="Martin F."/>
        </authorList>
    </citation>
    <scope>NUCLEOTIDE SEQUENCE [LARGE SCALE GENOMIC DNA]</scope>
    <source>
        <strain evidence="2 3">MD-312</strain>
    </source>
</reference>
<dbReference type="AlphaFoldDB" id="A0A0C9VS91"/>